<reference evidence="3" key="1">
    <citation type="journal article" date="2005" name="Genome Res.">
        <title>Sequence, annotation, and analysis of synteny between rice chromosome 3 and diverged grass species.</title>
        <authorList>
            <consortium name="Rice Chromosome 3 Sequencing Consortium"/>
            <person name="Buell C.R."/>
            <person name="Yuan Q."/>
            <person name="Ouyang S."/>
            <person name="Liu J."/>
            <person name="Zhu W."/>
            <person name="Wang A."/>
            <person name="Maiti R."/>
            <person name="Haas B."/>
            <person name="Wortman J."/>
            <person name="Pertea M."/>
            <person name="Jones K.M."/>
            <person name="Kim M."/>
            <person name="Overton L."/>
            <person name="Tsitrin T."/>
            <person name="Fadrosh D."/>
            <person name="Bera J."/>
            <person name="Weaver B."/>
            <person name="Jin S."/>
            <person name="Johri S."/>
            <person name="Reardon M."/>
            <person name="Webb K."/>
            <person name="Hill J."/>
            <person name="Moffat K."/>
            <person name="Tallon L."/>
            <person name="Van Aken S."/>
            <person name="Lewis M."/>
            <person name="Utterback T."/>
            <person name="Feldblyum T."/>
            <person name="Zismann V."/>
            <person name="Iobst S."/>
            <person name="Hsiao J."/>
            <person name="de Vazeille A.R."/>
            <person name="Salzberg S.L."/>
            <person name="White O."/>
            <person name="Fraser C."/>
            <person name="Yu Y."/>
            <person name="Kim H."/>
            <person name="Rambo T."/>
            <person name="Currie J."/>
            <person name="Collura K."/>
            <person name="Kernodle-Thompson S."/>
            <person name="Wei F."/>
            <person name="Kudrna K."/>
            <person name="Ammiraju J.S."/>
            <person name="Luo M."/>
            <person name="Goicoechea J.L."/>
            <person name="Wing R.A."/>
            <person name="Henry D."/>
            <person name="Oates R."/>
            <person name="Palmer M."/>
            <person name="Pries G."/>
            <person name="Saski C."/>
            <person name="Simmons J."/>
            <person name="Soderlund C."/>
            <person name="Nelson W."/>
            <person name="de la Bastide M."/>
            <person name="Spiegel L."/>
            <person name="Nascimento L."/>
            <person name="Huang E."/>
            <person name="Preston R."/>
            <person name="Zutavern T."/>
            <person name="Palmer L."/>
            <person name="O'Shaughnessy A."/>
            <person name="Dike S."/>
            <person name="McCombie W.R."/>
            <person name="Minx P."/>
            <person name="Cordum H."/>
            <person name="Wilson R."/>
            <person name="Jin W."/>
            <person name="Lee H.R."/>
            <person name="Jiang J."/>
            <person name="Jackson S."/>
        </authorList>
    </citation>
    <scope>NUCLEOTIDE SEQUENCE [LARGE SCALE GENOMIC DNA]</scope>
</reference>
<dbReference type="CDD" id="cd01647">
    <property type="entry name" value="RT_LTR"/>
    <property type="match status" value="1"/>
</dbReference>
<feature type="region of interest" description="Disordered" evidence="1">
    <location>
        <begin position="391"/>
        <end position="430"/>
    </location>
</feature>
<dbReference type="CDD" id="cd00303">
    <property type="entry name" value="retropepsin_like"/>
    <property type="match status" value="1"/>
</dbReference>
<dbReference type="InterPro" id="IPR043502">
    <property type="entry name" value="DNA/RNA_pol_sf"/>
</dbReference>
<name>Q10DJ7_ORYSJ</name>
<dbReference type="EMBL" id="DP000009">
    <property type="protein sequence ID" value="ABF98665.1"/>
    <property type="molecule type" value="Genomic_DNA"/>
</dbReference>
<feature type="compositionally biased region" description="Basic residues" evidence="1">
    <location>
        <begin position="65"/>
        <end position="75"/>
    </location>
</feature>
<dbReference type="PANTHER" id="PTHR24559:SF444">
    <property type="entry name" value="REVERSE TRANSCRIPTASE DOMAIN-CONTAINING PROTEIN"/>
    <property type="match status" value="1"/>
</dbReference>
<dbReference type="Pfam" id="PF00078">
    <property type="entry name" value="RVT_1"/>
    <property type="match status" value="1"/>
</dbReference>
<evidence type="ECO:0000313" key="3">
    <source>
        <dbReference type="EMBL" id="ABF98665.1"/>
    </source>
</evidence>
<feature type="compositionally biased region" description="Basic and acidic residues" evidence="1">
    <location>
        <begin position="391"/>
        <end position="402"/>
    </location>
</feature>
<evidence type="ECO:0000259" key="2">
    <source>
        <dbReference type="Pfam" id="PF00078"/>
    </source>
</evidence>
<dbReference type="PANTHER" id="PTHR24559">
    <property type="entry name" value="TRANSPOSON TY3-I GAG-POL POLYPROTEIN"/>
    <property type="match status" value="1"/>
</dbReference>
<feature type="compositionally biased region" description="Low complexity" evidence="1">
    <location>
        <begin position="149"/>
        <end position="166"/>
    </location>
</feature>
<dbReference type="InterPro" id="IPR000477">
    <property type="entry name" value="RT_dom"/>
</dbReference>
<dbReference type="Gene3D" id="3.30.70.270">
    <property type="match status" value="1"/>
</dbReference>
<dbReference type="InterPro" id="IPR043128">
    <property type="entry name" value="Rev_trsase/Diguanyl_cyclase"/>
</dbReference>
<dbReference type="Gene3D" id="3.10.10.10">
    <property type="entry name" value="HIV Type 1 Reverse Transcriptase, subunit A, domain 1"/>
    <property type="match status" value="1"/>
</dbReference>
<organism evidence="3">
    <name type="scientific">Oryza sativa subsp. japonica</name>
    <name type="common">Rice</name>
    <dbReference type="NCBI Taxonomy" id="39947"/>
    <lineage>
        <taxon>Eukaryota</taxon>
        <taxon>Viridiplantae</taxon>
        <taxon>Streptophyta</taxon>
        <taxon>Embryophyta</taxon>
        <taxon>Tracheophyta</taxon>
        <taxon>Spermatophyta</taxon>
        <taxon>Magnoliopsida</taxon>
        <taxon>Liliopsida</taxon>
        <taxon>Poales</taxon>
        <taxon>Poaceae</taxon>
        <taxon>BOP clade</taxon>
        <taxon>Oryzoideae</taxon>
        <taxon>Oryzeae</taxon>
        <taxon>Oryzinae</taxon>
        <taxon>Oryza</taxon>
        <taxon>Oryza sativa</taxon>
    </lineage>
</organism>
<feature type="region of interest" description="Disordered" evidence="1">
    <location>
        <begin position="291"/>
        <end position="362"/>
    </location>
</feature>
<feature type="region of interest" description="Disordered" evidence="1">
    <location>
        <begin position="1"/>
        <end position="106"/>
    </location>
</feature>
<dbReference type="AlphaFoldDB" id="Q10DJ7"/>
<feature type="compositionally biased region" description="Basic and acidic residues" evidence="1">
    <location>
        <begin position="411"/>
        <end position="421"/>
    </location>
</feature>
<reference evidence="3" key="2">
    <citation type="submission" date="2006-06" db="EMBL/GenBank/DDBJ databases">
        <authorList>
            <person name="Buell R."/>
            <person name="Wing R.A."/>
            <person name="McCombie W.A."/>
            <person name="Ouyang S."/>
        </authorList>
    </citation>
    <scope>NUCLEOTIDE SEQUENCE</scope>
</reference>
<feature type="compositionally biased region" description="Low complexity" evidence="1">
    <location>
        <begin position="201"/>
        <end position="212"/>
    </location>
</feature>
<feature type="domain" description="Reverse transcriptase" evidence="2">
    <location>
        <begin position="701"/>
        <end position="781"/>
    </location>
</feature>
<feature type="compositionally biased region" description="Basic and acidic residues" evidence="1">
    <location>
        <begin position="39"/>
        <end position="50"/>
    </location>
</feature>
<feature type="compositionally biased region" description="Low complexity" evidence="1">
    <location>
        <begin position="85"/>
        <end position="94"/>
    </location>
</feature>
<dbReference type="InterPro" id="IPR053134">
    <property type="entry name" value="RNA-dir_DNA_polymerase"/>
</dbReference>
<feature type="compositionally biased region" description="Basic residues" evidence="1">
    <location>
        <begin position="308"/>
        <end position="320"/>
    </location>
</feature>
<sequence length="793" mass="87041">MVEVLEEEVVVHTPIPSGSEDASGSRGPRHRRRNWRTPPRRDPPRREDPTRSGGSALSPPPGGGRPRRVGARRRLTYGDGDSPRGALQAAGALLRHPPVNAEHPQVGDVANLVTTAQRQLTAGGRSTATGTSRTPTTLSSSARRRARRSATALRRSTAPTSSGASGSRRHHDDLYEEQDARINIEQHRDERRAARMGEGASSSGVPRSSSRGGPPPTFTPGGTACRAFVRFCQVRNTIPCIPAHAIVYTFRNGVRHNRMLEKIASKEPKTTAELFKLADKVARKEEAWAWNSPSTGAAAAAAPESVTRSKRRDTRGKRKPARSDDEGHVLAADGPSRAPRKEKATGDKPSSTAPSGEGRSADKWCSVHNTYQHSLADCRSVKNLVERFRKADEKRQNRREGKAPATPANDWRGEAKKKAPADDGDDSEDLEFQIPQGTVATLDREACAHTSRRGFKVTRCELLAAVPTHKAARKARWSEVKLTFDQSDHPTMLARGGKLALVVSPTIHNVKMKRVLVDGEASLSIISPAAFDALKAPGMKLQPSLPIIGLPVTFGDSTNFCTERIDFDVADLNLPYNVVLGRPALVKFMAATHYAYLQMKMPGPSGPITVFGDVKESALVSFLRANSDVFAWKPSDMPGVPREVIEHRLAVRPDARPIRQKVRRQAPERQAFIREEVTWLLEAGFIREVIHPEWLANPVVVPKANGKLRMCIDCTDLNKACPKDPFPLPRIDQIVDSTAGCDLLSFLDAYSGYHQIRMAREDEEKTAFNTPVETFIIQLCLLVSRTQVLLFSA</sequence>
<gene>
    <name evidence="3" type="ordered locus">LOC_Os03g51800</name>
</gene>
<dbReference type="SUPFAM" id="SSF56672">
    <property type="entry name" value="DNA/RNA polymerases"/>
    <property type="match status" value="1"/>
</dbReference>
<accession>Q10DJ7</accession>
<feature type="compositionally biased region" description="Basic and acidic residues" evidence="1">
    <location>
        <begin position="170"/>
        <end position="195"/>
    </location>
</feature>
<feature type="compositionally biased region" description="Low complexity" evidence="1">
    <location>
        <begin position="120"/>
        <end position="141"/>
    </location>
</feature>
<evidence type="ECO:0000256" key="1">
    <source>
        <dbReference type="SAM" id="MobiDB-lite"/>
    </source>
</evidence>
<protein>
    <submittedName>
        <fullName evidence="3">Retrotransposon protein, putative, unclassified</fullName>
    </submittedName>
</protein>
<feature type="region of interest" description="Disordered" evidence="1">
    <location>
        <begin position="120"/>
        <end position="219"/>
    </location>
</feature>
<proteinExistence type="predicted"/>